<protein>
    <recommendedName>
        <fullName evidence="9 10">Ammonium transporter</fullName>
    </recommendedName>
</protein>
<sequence length="476" mass="48998">MSFSKFSSTCARVGAASAALLAPVVAFAQDAAPAVAEAAAAAPAMTVDKGDTTWMLVSSLLVLLMTVPGLGLFYGGLVRAKNMLSVLMQVTTIAAVAMIVWVIYGYSLAFTNGGGLNSFAGGFSKMFLAGVDTSTMAESFSKGVAIPELVLVCFQMTFAAITPGLIVGAFAERVKFSAVILFSILWLTFVYFPIAHMVWFWGGPSAYADPSGLIFGFGAIDFAGGTVVHINAGVAGLIGAIMIGKRTGYGKDMMAPHSLTMTLIGAGLLWVGWFGFNAGSNLESNGYAALAMINTFLATAAALLSWSLVETFARGKASMLGAVSGAVAGLVVITPAAGFAGPMGAIVMGLVVSPVCYFFCSTVKNKFGYDDTADVFGIHGIGGIIGALLTGVFVNPALGGAGIVDYSTADFAATYAGTAAQVLNQLKGVIVTILWCGIISAILYKFVDIVIGLRVPVEAEREGLDLASHGEAAYHS</sequence>
<dbReference type="InterPro" id="IPR018047">
    <property type="entry name" value="Ammonium_transpt_CS"/>
</dbReference>
<feature type="chain" id="PRO_5020484296" description="Ammonium transporter" evidence="11">
    <location>
        <begin position="29"/>
        <end position="476"/>
    </location>
</feature>
<evidence type="ECO:0000256" key="2">
    <source>
        <dbReference type="ARBA" id="ARBA00005887"/>
    </source>
</evidence>
<keyword evidence="8 10" id="KW-0924">Ammonia transport</keyword>
<dbReference type="OrthoDB" id="9814202at2"/>
<evidence type="ECO:0000256" key="6">
    <source>
        <dbReference type="ARBA" id="ARBA00022989"/>
    </source>
</evidence>
<dbReference type="FunFam" id="1.10.3430.10:FF:000007">
    <property type="entry name" value="Ammonium transporter"/>
    <property type="match status" value="1"/>
</dbReference>
<feature type="transmembrane region" description="Helical" evidence="10">
    <location>
        <begin position="54"/>
        <end position="74"/>
    </location>
</feature>
<accession>A0A4Q2SKZ4</accession>
<comment type="similarity">
    <text evidence="2 10">Belongs to the ammonia transporter channel (TC 1.A.11.2) family.</text>
</comment>
<feature type="transmembrane region" description="Helical" evidence="10">
    <location>
        <begin position="375"/>
        <end position="394"/>
    </location>
</feature>
<evidence type="ECO:0000256" key="8">
    <source>
        <dbReference type="ARBA" id="ARBA00023177"/>
    </source>
</evidence>
<comment type="caution">
    <text evidence="13">The sequence shown here is derived from an EMBL/GenBank/DDBJ whole genome shotgun (WGS) entry which is preliminary data.</text>
</comment>
<keyword evidence="5 10" id="KW-0812">Transmembrane</keyword>
<name>A0A4Q2SKZ4_9HYPH</name>
<proteinExistence type="inferred from homology"/>
<dbReference type="RefSeq" id="WP_129334028.1">
    <property type="nucleotide sequence ID" value="NZ_SDVB01000311.1"/>
</dbReference>
<keyword evidence="6 10" id="KW-1133">Transmembrane helix</keyword>
<evidence type="ECO:0000313" key="14">
    <source>
        <dbReference type="Proteomes" id="UP000291088"/>
    </source>
</evidence>
<evidence type="ECO:0000256" key="1">
    <source>
        <dbReference type="ARBA" id="ARBA00004651"/>
    </source>
</evidence>
<reference evidence="13 14" key="1">
    <citation type="submission" date="2019-01" db="EMBL/GenBank/DDBJ databases">
        <authorList>
            <person name="Deng T."/>
        </authorList>
    </citation>
    <scope>NUCLEOTIDE SEQUENCE [LARGE SCALE GENOMIC DNA]</scope>
    <source>
        <strain evidence="13 14">F8825</strain>
    </source>
</reference>
<feature type="domain" description="Ammonium transporter AmtB-like" evidence="12">
    <location>
        <begin position="54"/>
        <end position="474"/>
    </location>
</feature>
<keyword evidence="3 10" id="KW-0813">Transport</keyword>
<evidence type="ECO:0000313" key="13">
    <source>
        <dbReference type="EMBL" id="RYC04734.1"/>
    </source>
</evidence>
<feature type="transmembrane region" description="Helical" evidence="10">
    <location>
        <begin position="287"/>
        <end position="306"/>
    </location>
</feature>
<organism evidence="13 14">
    <name type="scientific">Ciceribacter ferrooxidans</name>
    <dbReference type="NCBI Taxonomy" id="2509717"/>
    <lineage>
        <taxon>Bacteria</taxon>
        <taxon>Pseudomonadati</taxon>
        <taxon>Pseudomonadota</taxon>
        <taxon>Alphaproteobacteria</taxon>
        <taxon>Hyphomicrobiales</taxon>
        <taxon>Rhizobiaceae</taxon>
        <taxon>Ciceribacter</taxon>
    </lineage>
</organism>
<evidence type="ECO:0000256" key="9">
    <source>
        <dbReference type="ARBA" id="ARBA00050025"/>
    </source>
</evidence>
<dbReference type="PANTHER" id="PTHR43029">
    <property type="entry name" value="AMMONIUM TRANSPORTER MEP2"/>
    <property type="match status" value="1"/>
</dbReference>
<keyword evidence="7 10" id="KW-0472">Membrane</keyword>
<dbReference type="AlphaFoldDB" id="A0A4Q2SKZ4"/>
<feature type="signal peptide" evidence="11">
    <location>
        <begin position="1"/>
        <end position="28"/>
    </location>
</feature>
<keyword evidence="14" id="KW-1185">Reference proteome</keyword>
<dbReference type="PANTHER" id="PTHR43029:SF10">
    <property type="entry name" value="AMMONIUM TRANSPORTER MEP2"/>
    <property type="match status" value="1"/>
</dbReference>
<evidence type="ECO:0000256" key="10">
    <source>
        <dbReference type="RuleBase" id="RU362002"/>
    </source>
</evidence>
<dbReference type="InterPro" id="IPR024041">
    <property type="entry name" value="NH4_transpt_AmtB-like_dom"/>
</dbReference>
<feature type="transmembrane region" description="Helical" evidence="10">
    <location>
        <begin position="178"/>
        <end position="201"/>
    </location>
</feature>
<dbReference type="PROSITE" id="PS01219">
    <property type="entry name" value="AMMONIUM_TRANSP"/>
    <property type="match status" value="1"/>
</dbReference>
<dbReference type="InterPro" id="IPR001905">
    <property type="entry name" value="Ammonium_transpt"/>
</dbReference>
<dbReference type="InterPro" id="IPR029020">
    <property type="entry name" value="Ammonium/urea_transptr"/>
</dbReference>
<dbReference type="SUPFAM" id="SSF111352">
    <property type="entry name" value="Ammonium transporter"/>
    <property type="match status" value="1"/>
</dbReference>
<evidence type="ECO:0000256" key="5">
    <source>
        <dbReference type="ARBA" id="ARBA00022692"/>
    </source>
</evidence>
<dbReference type="Proteomes" id="UP000291088">
    <property type="component" value="Unassembled WGS sequence"/>
</dbReference>
<comment type="subcellular location">
    <subcellularLocation>
        <location evidence="1 10">Cell membrane</location>
        <topology evidence="1 10">Multi-pass membrane protein</topology>
    </subcellularLocation>
</comment>
<keyword evidence="11" id="KW-0732">Signal</keyword>
<evidence type="ECO:0000259" key="12">
    <source>
        <dbReference type="Pfam" id="PF00909"/>
    </source>
</evidence>
<evidence type="ECO:0000256" key="3">
    <source>
        <dbReference type="ARBA" id="ARBA00022448"/>
    </source>
</evidence>
<dbReference type="GO" id="GO:0008519">
    <property type="term" value="F:ammonium channel activity"/>
    <property type="evidence" value="ECO:0007669"/>
    <property type="project" value="InterPro"/>
</dbReference>
<gene>
    <name evidence="13" type="ORF">EUU22_21555</name>
</gene>
<keyword evidence="4" id="KW-1003">Cell membrane</keyword>
<feature type="transmembrane region" description="Helical" evidence="10">
    <location>
        <begin position="318"/>
        <end position="337"/>
    </location>
</feature>
<evidence type="ECO:0000256" key="4">
    <source>
        <dbReference type="ARBA" id="ARBA00022475"/>
    </source>
</evidence>
<feature type="transmembrane region" description="Helical" evidence="10">
    <location>
        <begin position="428"/>
        <end position="447"/>
    </location>
</feature>
<feature type="transmembrane region" description="Helical" evidence="10">
    <location>
        <begin position="86"/>
        <end position="106"/>
    </location>
</feature>
<feature type="transmembrane region" description="Helical" evidence="10">
    <location>
        <begin position="213"/>
        <end position="243"/>
    </location>
</feature>
<dbReference type="GO" id="GO:0005886">
    <property type="term" value="C:plasma membrane"/>
    <property type="evidence" value="ECO:0007669"/>
    <property type="project" value="UniProtKB-SubCell"/>
</dbReference>
<dbReference type="Pfam" id="PF00909">
    <property type="entry name" value="Ammonium_transp"/>
    <property type="match status" value="1"/>
</dbReference>
<feature type="transmembrane region" description="Helical" evidence="10">
    <location>
        <begin position="343"/>
        <end position="363"/>
    </location>
</feature>
<feature type="transmembrane region" description="Helical" evidence="10">
    <location>
        <begin position="149"/>
        <end position="171"/>
    </location>
</feature>
<evidence type="ECO:0000256" key="11">
    <source>
        <dbReference type="SAM" id="SignalP"/>
    </source>
</evidence>
<feature type="transmembrane region" description="Helical" evidence="10">
    <location>
        <begin position="255"/>
        <end position="275"/>
    </location>
</feature>
<dbReference type="Gene3D" id="1.10.3430.10">
    <property type="entry name" value="Ammonium transporter AmtB like domains"/>
    <property type="match status" value="1"/>
</dbReference>
<dbReference type="NCBIfam" id="TIGR00836">
    <property type="entry name" value="amt"/>
    <property type="match status" value="1"/>
</dbReference>
<evidence type="ECO:0000256" key="7">
    <source>
        <dbReference type="ARBA" id="ARBA00023136"/>
    </source>
</evidence>
<dbReference type="EMBL" id="SDVB01000311">
    <property type="protein sequence ID" value="RYC04734.1"/>
    <property type="molecule type" value="Genomic_DNA"/>
</dbReference>